<comment type="caution">
    <text evidence="2">The sequence shown here is derived from an EMBL/GenBank/DDBJ whole genome shotgun (WGS) entry which is preliminary data.</text>
</comment>
<accession>A0A4Y2JGK5</accession>
<organism evidence="2 3">
    <name type="scientific">Araneus ventricosus</name>
    <name type="common">Orbweaver spider</name>
    <name type="synonym">Epeira ventricosa</name>
    <dbReference type="NCBI Taxonomy" id="182803"/>
    <lineage>
        <taxon>Eukaryota</taxon>
        <taxon>Metazoa</taxon>
        <taxon>Ecdysozoa</taxon>
        <taxon>Arthropoda</taxon>
        <taxon>Chelicerata</taxon>
        <taxon>Arachnida</taxon>
        <taxon>Araneae</taxon>
        <taxon>Araneomorphae</taxon>
        <taxon>Entelegynae</taxon>
        <taxon>Araneoidea</taxon>
        <taxon>Araneidae</taxon>
        <taxon>Araneus</taxon>
    </lineage>
</organism>
<keyword evidence="3" id="KW-1185">Reference proteome</keyword>
<evidence type="ECO:0000259" key="1">
    <source>
        <dbReference type="Pfam" id="PF13976"/>
    </source>
</evidence>
<evidence type="ECO:0000313" key="2">
    <source>
        <dbReference type="EMBL" id="GBM89025.1"/>
    </source>
</evidence>
<dbReference type="EMBL" id="BGPR01003507">
    <property type="protein sequence ID" value="GBM89025.1"/>
    <property type="molecule type" value="Genomic_DNA"/>
</dbReference>
<name>A0A4Y2JGK5_ARAVE</name>
<gene>
    <name evidence="2" type="ORF">AVEN_151912_1</name>
</gene>
<proteinExistence type="predicted"/>
<dbReference type="Proteomes" id="UP000499080">
    <property type="component" value="Unassembled WGS sequence"/>
</dbReference>
<protein>
    <recommendedName>
        <fullName evidence="1">GAG-pre-integrase domain-containing protein</fullName>
    </recommendedName>
</protein>
<feature type="domain" description="GAG-pre-integrase" evidence="1">
    <location>
        <begin position="61"/>
        <end position="123"/>
    </location>
</feature>
<evidence type="ECO:0000313" key="3">
    <source>
        <dbReference type="Proteomes" id="UP000499080"/>
    </source>
</evidence>
<dbReference type="InterPro" id="IPR025724">
    <property type="entry name" value="GAG-pre-integrase_dom"/>
</dbReference>
<dbReference type="AlphaFoldDB" id="A0A4Y2JGK5"/>
<dbReference type="OrthoDB" id="6467303at2759"/>
<sequence>MTTTSNLEFQEHLSIVVYGPDEPHLTRKLCGLIEFADSKQREFRNKNGDTVAVGIRYNGAYKLLMRVLVTESACEAVKNDLLQLWHERMGHQNKRHVQKILTSKGIDGKLGTEFCDACMYGKMHRLSFGSRQHRLSSPGQLVHVDVCGPMP</sequence>
<dbReference type="Pfam" id="PF13976">
    <property type="entry name" value="gag_pre-integrs"/>
    <property type="match status" value="1"/>
</dbReference>
<reference evidence="2 3" key="1">
    <citation type="journal article" date="2019" name="Sci. Rep.">
        <title>Orb-weaving spider Araneus ventricosus genome elucidates the spidroin gene catalogue.</title>
        <authorList>
            <person name="Kono N."/>
            <person name="Nakamura H."/>
            <person name="Ohtoshi R."/>
            <person name="Moran D.A.P."/>
            <person name="Shinohara A."/>
            <person name="Yoshida Y."/>
            <person name="Fujiwara M."/>
            <person name="Mori M."/>
            <person name="Tomita M."/>
            <person name="Arakawa K."/>
        </authorList>
    </citation>
    <scope>NUCLEOTIDE SEQUENCE [LARGE SCALE GENOMIC DNA]</scope>
</reference>